<evidence type="ECO:0000259" key="3">
    <source>
        <dbReference type="PROSITE" id="PS50836"/>
    </source>
</evidence>
<dbReference type="NCBIfam" id="TIGR04183">
    <property type="entry name" value="Por_Secre_tail"/>
    <property type="match status" value="1"/>
</dbReference>
<feature type="chain" id="PRO_5017024792" description="DOMON domain-containing protein" evidence="2">
    <location>
        <begin position="20"/>
        <end position="256"/>
    </location>
</feature>
<dbReference type="PROSITE" id="PS50836">
    <property type="entry name" value="DOMON"/>
    <property type="match status" value="1"/>
</dbReference>
<organism evidence="4 5">
    <name type="scientific">Flavobacterium tibetense</name>
    <dbReference type="NCBI Taxonomy" id="2233533"/>
    <lineage>
        <taxon>Bacteria</taxon>
        <taxon>Pseudomonadati</taxon>
        <taxon>Bacteroidota</taxon>
        <taxon>Flavobacteriia</taxon>
        <taxon>Flavobacteriales</taxon>
        <taxon>Flavobacteriaceae</taxon>
        <taxon>Flavobacterium</taxon>
    </lineage>
</organism>
<keyword evidence="5" id="KW-1185">Reference proteome</keyword>
<dbReference type="Pfam" id="PF03351">
    <property type="entry name" value="DOMON"/>
    <property type="match status" value="1"/>
</dbReference>
<dbReference type="AlphaFoldDB" id="A0A365P430"/>
<dbReference type="OrthoDB" id="667194at2"/>
<gene>
    <name evidence="4" type="ORF">DPN68_03845</name>
</gene>
<protein>
    <recommendedName>
        <fullName evidence="3">DOMON domain-containing protein</fullName>
    </recommendedName>
</protein>
<dbReference type="InterPro" id="IPR005018">
    <property type="entry name" value="DOMON_domain"/>
</dbReference>
<dbReference type="CDD" id="cd09631">
    <property type="entry name" value="DOMON_DOH"/>
    <property type="match status" value="1"/>
</dbReference>
<dbReference type="SMART" id="SM00664">
    <property type="entry name" value="DoH"/>
    <property type="match status" value="1"/>
</dbReference>
<dbReference type="InterPro" id="IPR026444">
    <property type="entry name" value="Secre_tail"/>
</dbReference>
<dbReference type="InterPro" id="IPR045266">
    <property type="entry name" value="DOH_DOMON"/>
</dbReference>
<feature type="signal peptide" evidence="2">
    <location>
        <begin position="1"/>
        <end position="19"/>
    </location>
</feature>
<dbReference type="Pfam" id="PF18962">
    <property type="entry name" value="Por_Secre_tail"/>
    <property type="match status" value="1"/>
</dbReference>
<dbReference type="RefSeq" id="WP_113988308.1">
    <property type="nucleotide sequence ID" value="NZ_QLST01000003.1"/>
</dbReference>
<comment type="caution">
    <text evidence="4">The sequence shown here is derived from an EMBL/GenBank/DDBJ whole genome shotgun (WGS) entry which is preliminary data.</text>
</comment>
<feature type="domain" description="DOMON" evidence="3">
    <location>
        <begin position="31"/>
        <end position="148"/>
    </location>
</feature>
<accession>A0A365P430</accession>
<keyword evidence="1 2" id="KW-0732">Signal</keyword>
<evidence type="ECO:0000313" key="5">
    <source>
        <dbReference type="Proteomes" id="UP000253319"/>
    </source>
</evidence>
<evidence type="ECO:0000256" key="1">
    <source>
        <dbReference type="ARBA" id="ARBA00022729"/>
    </source>
</evidence>
<name>A0A365P430_9FLAO</name>
<evidence type="ECO:0000313" key="4">
    <source>
        <dbReference type="EMBL" id="RBA29296.1"/>
    </source>
</evidence>
<proteinExistence type="predicted"/>
<sequence>MKKITFLSLLFLVTSAVIGQTYSTGTITLSNTTGLAMTLRLDIGSQVNMTLTGPADRWFSVGFGATSMTAGTDVVLVHTGATLTSFDRFLPGFGAPTAEAVQNWTINSNTVSGNVRTITATRALNTGDTNDFIFPSIPSTLNIIWARANTNNYSLVYHGGANRGVTAVNFALGSNDFATSNVKMFPNPASSMVYIELPEILQLAEIQIFDMLGKKVKHLIYDQNVLAVPVDDLAKGFYQVNITSNGQVLNQTLLIN</sequence>
<dbReference type="Proteomes" id="UP000253319">
    <property type="component" value="Unassembled WGS sequence"/>
</dbReference>
<evidence type="ECO:0000256" key="2">
    <source>
        <dbReference type="SAM" id="SignalP"/>
    </source>
</evidence>
<reference evidence="4 5" key="1">
    <citation type="submission" date="2018-06" db="EMBL/GenBank/DDBJ databases">
        <title>Flavobacterium tibetense sp. nov., isolated from a wetland YonghuCo on Tibetan Plateau.</title>
        <authorList>
            <person name="Xing P."/>
            <person name="Phurbu D."/>
            <person name="Lu H."/>
        </authorList>
    </citation>
    <scope>NUCLEOTIDE SEQUENCE [LARGE SCALE GENOMIC DNA]</scope>
    <source>
        <strain evidence="4 5">YH5</strain>
    </source>
</reference>
<dbReference type="EMBL" id="QLST01000003">
    <property type="protein sequence ID" value="RBA29296.1"/>
    <property type="molecule type" value="Genomic_DNA"/>
</dbReference>